<name>A0A0A9BTS3_ARUDO</name>
<evidence type="ECO:0000313" key="1">
    <source>
        <dbReference type="EMBL" id="JAD67464.1"/>
    </source>
</evidence>
<reference evidence="1" key="1">
    <citation type="submission" date="2014-09" db="EMBL/GenBank/DDBJ databases">
        <authorList>
            <person name="Magalhaes I.L.F."/>
            <person name="Oliveira U."/>
            <person name="Santos F.R."/>
            <person name="Vidigal T.H.D.A."/>
            <person name="Brescovit A.D."/>
            <person name="Santos A.J."/>
        </authorList>
    </citation>
    <scope>NUCLEOTIDE SEQUENCE</scope>
    <source>
        <tissue evidence="1">Shoot tissue taken approximately 20 cm above the soil surface</tissue>
    </source>
</reference>
<dbReference type="EMBL" id="GBRH01230431">
    <property type="protein sequence ID" value="JAD67464.1"/>
    <property type="molecule type" value="Transcribed_RNA"/>
</dbReference>
<organism evidence="1">
    <name type="scientific">Arundo donax</name>
    <name type="common">Giant reed</name>
    <name type="synonym">Donax arundinaceus</name>
    <dbReference type="NCBI Taxonomy" id="35708"/>
    <lineage>
        <taxon>Eukaryota</taxon>
        <taxon>Viridiplantae</taxon>
        <taxon>Streptophyta</taxon>
        <taxon>Embryophyta</taxon>
        <taxon>Tracheophyta</taxon>
        <taxon>Spermatophyta</taxon>
        <taxon>Magnoliopsida</taxon>
        <taxon>Liliopsida</taxon>
        <taxon>Poales</taxon>
        <taxon>Poaceae</taxon>
        <taxon>PACMAD clade</taxon>
        <taxon>Arundinoideae</taxon>
        <taxon>Arundineae</taxon>
        <taxon>Arundo</taxon>
    </lineage>
</organism>
<dbReference type="AlphaFoldDB" id="A0A0A9BTS3"/>
<accession>A0A0A9BTS3</accession>
<reference evidence="1" key="2">
    <citation type="journal article" date="2015" name="Data Brief">
        <title>Shoot transcriptome of the giant reed, Arundo donax.</title>
        <authorList>
            <person name="Barrero R.A."/>
            <person name="Guerrero F.D."/>
            <person name="Moolhuijzen P."/>
            <person name="Goolsby J.A."/>
            <person name="Tidwell J."/>
            <person name="Bellgard S.E."/>
            <person name="Bellgard M.I."/>
        </authorList>
    </citation>
    <scope>NUCLEOTIDE SEQUENCE</scope>
    <source>
        <tissue evidence="1">Shoot tissue taken approximately 20 cm above the soil surface</tissue>
    </source>
</reference>
<proteinExistence type="predicted"/>
<sequence length="51" mass="5610">MENMNNCRPRPTLFHLNARVKSCCSSGIHCLAGSPFRSVEPGISKTHSIPQ</sequence>
<protein>
    <submittedName>
        <fullName evidence="1">Uncharacterized protein</fullName>
    </submittedName>
</protein>